<evidence type="ECO:0000313" key="12">
    <source>
        <dbReference type="EMBL" id="CAH1782689.1"/>
    </source>
</evidence>
<dbReference type="Pfam" id="PF00530">
    <property type="entry name" value="SRCR"/>
    <property type="match status" value="5"/>
</dbReference>
<dbReference type="GO" id="GO:0016020">
    <property type="term" value="C:membrane"/>
    <property type="evidence" value="ECO:0007669"/>
    <property type="project" value="UniProtKB-SubCell"/>
</dbReference>
<keyword evidence="5" id="KW-1133">Transmembrane helix</keyword>
<feature type="disulfide bond" evidence="9">
    <location>
        <begin position="100"/>
        <end position="110"/>
    </location>
</feature>
<evidence type="ECO:0000256" key="1">
    <source>
        <dbReference type="ARBA" id="ARBA00004167"/>
    </source>
</evidence>
<dbReference type="InterPro" id="IPR001190">
    <property type="entry name" value="SRCR"/>
</dbReference>
<feature type="disulfide bond" evidence="9">
    <location>
        <begin position="779"/>
        <end position="789"/>
    </location>
</feature>
<evidence type="ECO:0000256" key="3">
    <source>
        <dbReference type="ARBA" id="ARBA00022729"/>
    </source>
</evidence>
<name>A0A8S4NRG3_OWEFU</name>
<dbReference type="Gene3D" id="3.10.250.10">
    <property type="entry name" value="SRCR-like domain"/>
    <property type="match status" value="7"/>
</dbReference>
<proteinExistence type="predicted"/>
<keyword evidence="6" id="KW-0472">Membrane</keyword>
<dbReference type="AlphaFoldDB" id="A0A8S4NRG3"/>
<dbReference type="SMART" id="SM00202">
    <property type="entry name" value="SR"/>
    <property type="match status" value="3"/>
</dbReference>
<dbReference type="EMBL" id="CAIIXF020000005">
    <property type="protein sequence ID" value="CAH1782689.1"/>
    <property type="molecule type" value="Genomic_DNA"/>
</dbReference>
<feature type="domain" description="SRCR" evidence="11">
    <location>
        <begin position="25"/>
        <end position="132"/>
    </location>
</feature>
<keyword evidence="13" id="KW-1185">Reference proteome</keyword>
<feature type="disulfide bond" evidence="9">
    <location>
        <begin position="422"/>
        <end position="432"/>
    </location>
</feature>
<dbReference type="PROSITE" id="PS50287">
    <property type="entry name" value="SRCR_2"/>
    <property type="match status" value="7"/>
</dbReference>
<comment type="caution">
    <text evidence="12">The sequence shown here is derived from an EMBL/GenBank/DDBJ whole genome shotgun (WGS) entry which is preliminary data.</text>
</comment>
<dbReference type="PANTHER" id="PTHR19331">
    <property type="entry name" value="SCAVENGER RECEPTOR DOMAIN-CONTAINING"/>
    <property type="match status" value="1"/>
</dbReference>
<feature type="domain" description="SRCR" evidence="11">
    <location>
        <begin position="349"/>
        <end position="453"/>
    </location>
</feature>
<comment type="subcellular location">
    <subcellularLocation>
        <location evidence="1">Membrane</location>
        <topology evidence="1">Single-pass membrane protein</topology>
    </subcellularLocation>
</comment>
<evidence type="ECO:0000259" key="11">
    <source>
        <dbReference type="PROSITE" id="PS50287"/>
    </source>
</evidence>
<feature type="domain" description="SRCR" evidence="11">
    <location>
        <begin position="244"/>
        <end position="346"/>
    </location>
</feature>
<keyword evidence="7 9" id="KW-1015">Disulfide bond</keyword>
<dbReference type="PANTHER" id="PTHR19331:SF465">
    <property type="entry name" value="EGG PEPTIDE SPERACT RECEPTOR"/>
    <property type="match status" value="1"/>
</dbReference>
<feature type="domain" description="SRCR" evidence="11">
    <location>
        <begin position="466"/>
        <end position="568"/>
    </location>
</feature>
<dbReference type="SUPFAM" id="SSF56487">
    <property type="entry name" value="SRCR-like"/>
    <property type="match status" value="6"/>
</dbReference>
<evidence type="ECO:0000256" key="6">
    <source>
        <dbReference type="ARBA" id="ARBA00023136"/>
    </source>
</evidence>
<gene>
    <name evidence="12" type="ORF">OFUS_LOCUS9109</name>
</gene>
<dbReference type="OrthoDB" id="6286334at2759"/>
<feature type="signal peptide" evidence="10">
    <location>
        <begin position="1"/>
        <end position="18"/>
    </location>
</feature>
<reference evidence="12" key="1">
    <citation type="submission" date="2022-03" db="EMBL/GenBank/DDBJ databases">
        <authorList>
            <person name="Martin C."/>
        </authorList>
    </citation>
    <scope>NUCLEOTIDE SEQUENCE</scope>
</reference>
<evidence type="ECO:0000256" key="10">
    <source>
        <dbReference type="SAM" id="SignalP"/>
    </source>
</evidence>
<protein>
    <recommendedName>
        <fullName evidence="11">SRCR domain-containing protein</fullName>
    </recommendedName>
</protein>
<feature type="disulfide bond" evidence="9">
    <location>
        <begin position="534"/>
        <end position="544"/>
    </location>
</feature>
<feature type="disulfide bond" evidence="9">
    <location>
        <begin position="312"/>
        <end position="322"/>
    </location>
</feature>
<evidence type="ECO:0000313" key="13">
    <source>
        <dbReference type="Proteomes" id="UP000749559"/>
    </source>
</evidence>
<evidence type="ECO:0000256" key="5">
    <source>
        <dbReference type="ARBA" id="ARBA00022989"/>
    </source>
</evidence>
<dbReference type="InterPro" id="IPR036772">
    <property type="entry name" value="SRCR-like_dom_sf"/>
</dbReference>
<comment type="caution">
    <text evidence="9">Lacks conserved residue(s) required for the propagation of feature annotation.</text>
</comment>
<evidence type="ECO:0000256" key="7">
    <source>
        <dbReference type="ARBA" id="ARBA00023157"/>
    </source>
</evidence>
<keyword evidence="3 10" id="KW-0732">Signal</keyword>
<feature type="domain" description="SRCR" evidence="11">
    <location>
        <begin position="715"/>
        <end position="810"/>
    </location>
</feature>
<keyword evidence="4" id="KW-0677">Repeat</keyword>
<dbReference type="PRINTS" id="PR00258">
    <property type="entry name" value="SPERACTRCPTR"/>
</dbReference>
<keyword evidence="8" id="KW-0325">Glycoprotein</keyword>
<sequence length="943" mass="106970">MRCFYFILSSLCMIKVRGENENYDVRLVGGDENEGRVSVYLNGKWGFVCHDDAWDVNDGRVVCRQLGFDLKNSIPVVVKSGVDPHYKNYRGVTHLANLDCDGSESSIKECKHTTGRAHCHRAKKIPAVVACKTPMRIRGGPSNSTGRLEIYKRGEWRSFCGTTLDYEPKALNFICSMAGVEAKNPMVVGANAFGQVLRPYWIFNHDVTAQGVIFYHDGRKCTHEVTRYLSIVCQRDEWDIASEVRIIGTRDYYGKVEVKQYGYWGGVSQITGNLYKVVCKQLGFNPKNAFKMQRPYWPWRPLNPTFRNFFYCTGKEATIKDCEQSKWVEMERRVSEWTYILHVTCDFQLRLVETKPRSRAGRVEVLHEGMWKSICRALDPKGAVEVCKHLGKDWKFAQPINLNNIKNLPKNNHSLILELARCYYYSDDYGVCVKSTFKSCSKKDDLEAGVSCRKKLFSDPKPTNEIRLEHGSNGALEVKDSFGEWFPVCGTNWTTGASQVVCNQLGFKAHFGFTLKPYRIANDYNRQIITNLNCNGTEKSLSECSYTEWTALYGSASAWHKERALECGANGIQLSCVDTSMKPRLVGGHTNTTGQLEVWYKQTWKKVCIVDGSSAYTLRSNRIAVITCISLGYMYGRVGTYGPFNQKKEPGRIKKGISLLCGKHDVLHMCNVTRADCEDNNMYISCFNQEPEFTDFVDIKGQYYIFRQYYILGGGLLRLNVPGVNKTLYICANGLSINEAKVACRQQGFDPKDAAVDTFSKYTCRYHSMDVFYMSDLICNGDEYNLADCSFKYDDDVSCRGKAKASVICEEVNVRLERGKTANSGLIEIHVDEMWRKYGIRSLFTSGITSSRTVCLDPSRRHTQSYKMQKSMIVILLVVAAVNGWKKIPDKDCHILGMPDQPLCSTVTTGKCCYSEYGSMGCTAEKPCCFDKSTNPLVHRYCR</sequence>
<evidence type="ECO:0000256" key="4">
    <source>
        <dbReference type="ARBA" id="ARBA00022737"/>
    </source>
</evidence>
<feature type="chain" id="PRO_5035728996" description="SRCR domain-containing protein" evidence="10">
    <location>
        <begin position="19"/>
        <end position="943"/>
    </location>
</feature>
<evidence type="ECO:0000256" key="8">
    <source>
        <dbReference type="ARBA" id="ARBA00023180"/>
    </source>
</evidence>
<feature type="domain" description="SRCR" evidence="11">
    <location>
        <begin position="583"/>
        <end position="687"/>
    </location>
</feature>
<organism evidence="12 13">
    <name type="scientific">Owenia fusiformis</name>
    <name type="common">Polychaete worm</name>
    <dbReference type="NCBI Taxonomy" id="6347"/>
    <lineage>
        <taxon>Eukaryota</taxon>
        <taxon>Metazoa</taxon>
        <taxon>Spiralia</taxon>
        <taxon>Lophotrochozoa</taxon>
        <taxon>Annelida</taxon>
        <taxon>Polychaeta</taxon>
        <taxon>Sedentaria</taxon>
        <taxon>Canalipalpata</taxon>
        <taxon>Sabellida</taxon>
        <taxon>Oweniida</taxon>
        <taxon>Oweniidae</taxon>
        <taxon>Owenia</taxon>
    </lineage>
</organism>
<feature type="domain" description="SRCR" evidence="11">
    <location>
        <begin position="135"/>
        <end position="249"/>
    </location>
</feature>
<evidence type="ECO:0000256" key="9">
    <source>
        <dbReference type="PROSITE-ProRule" id="PRU00196"/>
    </source>
</evidence>
<dbReference type="Proteomes" id="UP000749559">
    <property type="component" value="Unassembled WGS sequence"/>
</dbReference>
<accession>A0A8S4NRG3</accession>
<keyword evidence="2" id="KW-0812">Transmembrane</keyword>
<evidence type="ECO:0000256" key="2">
    <source>
        <dbReference type="ARBA" id="ARBA00022692"/>
    </source>
</evidence>
<dbReference type="FunFam" id="3.10.250.10:FF:000016">
    <property type="entry name" value="Scavenger receptor cysteine-rich protein type 12"/>
    <property type="match status" value="1"/>
</dbReference>